<keyword evidence="3" id="KW-0479">Metal-binding</keyword>
<keyword evidence="6" id="KW-0472">Membrane</keyword>
<dbReference type="GO" id="GO:0005506">
    <property type="term" value="F:iron ion binding"/>
    <property type="evidence" value="ECO:0007669"/>
    <property type="project" value="InterPro"/>
</dbReference>
<feature type="non-terminal residue" evidence="7">
    <location>
        <position position="590"/>
    </location>
</feature>
<keyword evidence="4" id="KW-0560">Oxidoreductase</keyword>
<evidence type="ECO:0000313" key="7">
    <source>
        <dbReference type="EMBL" id="MBA0823118.1"/>
    </source>
</evidence>
<keyword evidence="6" id="KW-0812">Transmembrane</keyword>
<dbReference type="Proteomes" id="UP000593575">
    <property type="component" value="Unassembled WGS sequence"/>
</dbReference>
<dbReference type="PRINTS" id="PR00463">
    <property type="entry name" value="EP450I"/>
</dbReference>
<dbReference type="InterPro" id="IPR002401">
    <property type="entry name" value="Cyt_P450_E_grp-I"/>
</dbReference>
<dbReference type="InterPro" id="IPR001128">
    <property type="entry name" value="Cyt_P450"/>
</dbReference>
<dbReference type="SUPFAM" id="SSF48264">
    <property type="entry name" value="Cytochrome P450"/>
    <property type="match status" value="2"/>
</dbReference>
<dbReference type="GO" id="GO:0016705">
    <property type="term" value="F:oxidoreductase activity, acting on paired donors, with incorporation or reduction of molecular oxygen"/>
    <property type="evidence" value="ECO:0007669"/>
    <property type="project" value="InterPro"/>
</dbReference>
<dbReference type="PANTHER" id="PTHR47955">
    <property type="entry name" value="CYTOCHROME P450 FAMILY 71 PROTEIN"/>
    <property type="match status" value="1"/>
</dbReference>
<dbReference type="PANTHER" id="PTHR47955:SF8">
    <property type="entry name" value="CYTOCHROME P450 71D11-LIKE"/>
    <property type="match status" value="1"/>
</dbReference>
<dbReference type="EMBL" id="JABFAE010000002">
    <property type="protein sequence ID" value="MBA0823118.1"/>
    <property type="molecule type" value="Genomic_DNA"/>
</dbReference>
<dbReference type="CDD" id="cd11072">
    <property type="entry name" value="CYP71-like"/>
    <property type="match status" value="1"/>
</dbReference>
<comment type="similarity">
    <text evidence="1">Belongs to the cytochrome P450 family.</text>
</comment>
<evidence type="ECO:0000256" key="2">
    <source>
        <dbReference type="ARBA" id="ARBA00022617"/>
    </source>
</evidence>
<dbReference type="InterPro" id="IPR036396">
    <property type="entry name" value="Cyt_P450_sf"/>
</dbReference>
<dbReference type="Pfam" id="PF00067">
    <property type="entry name" value="p450"/>
    <property type="match status" value="3"/>
</dbReference>
<organism evidence="7 8">
    <name type="scientific">Gossypium armourianum</name>
    <dbReference type="NCBI Taxonomy" id="34283"/>
    <lineage>
        <taxon>Eukaryota</taxon>
        <taxon>Viridiplantae</taxon>
        <taxon>Streptophyta</taxon>
        <taxon>Embryophyta</taxon>
        <taxon>Tracheophyta</taxon>
        <taxon>Spermatophyta</taxon>
        <taxon>Magnoliopsida</taxon>
        <taxon>eudicotyledons</taxon>
        <taxon>Gunneridae</taxon>
        <taxon>Pentapetalae</taxon>
        <taxon>rosids</taxon>
        <taxon>malvids</taxon>
        <taxon>Malvales</taxon>
        <taxon>Malvaceae</taxon>
        <taxon>Malvoideae</taxon>
        <taxon>Gossypium</taxon>
    </lineage>
</organism>
<accession>A0A7J9IMT7</accession>
<evidence type="ECO:0000256" key="6">
    <source>
        <dbReference type="SAM" id="Phobius"/>
    </source>
</evidence>
<evidence type="ECO:0000256" key="5">
    <source>
        <dbReference type="ARBA" id="ARBA00023004"/>
    </source>
</evidence>
<evidence type="ECO:0000256" key="1">
    <source>
        <dbReference type="ARBA" id="ARBA00010617"/>
    </source>
</evidence>
<gene>
    <name evidence="7" type="ORF">Goarm_019869</name>
</gene>
<evidence type="ECO:0000313" key="8">
    <source>
        <dbReference type="Proteomes" id="UP000593575"/>
    </source>
</evidence>
<feature type="transmembrane region" description="Helical" evidence="6">
    <location>
        <begin position="139"/>
        <end position="158"/>
    </location>
</feature>
<comment type="caution">
    <text evidence="7">The sequence shown here is derived from an EMBL/GenBank/DDBJ whole genome shotgun (WGS) entry which is preliminary data.</text>
</comment>
<keyword evidence="6" id="KW-1133">Transmembrane helix</keyword>
<proteinExistence type="inferred from homology"/>
<evidence type="ECO:0000256" key="3">
    <source>
        <dbReference type="ARBA" id="ARBA00022723"/>
    </source>
</evidence>
<keyword evidence="2" id="KW-0349">Heme</keyword>
<dbReference type="PRINTS" id="PR00385">
    <property type="entry name" value="P450"/>
</dbReference>
<reference evidence="7 8" key="1">
    <citation type="journal article" date="2019" name="Genome Biol. Evol.">
        <title>Insights into the evolution of the New World diploid cottons (Gossypium, subgenus Houzingenia) based on genome sequencing.</title>
        <authorList>
            <person name="Grover C.E."/>
            <person name="Arick M.A. 2nd"/>
            <person name="Thrash A."/>
            <person name="Conover J.L."/>
            <person name="Sanders W.S."/>
            <person name="Peterson D.G."/>
            <person name="Frelichowski J.E."/>
            <person name="Scheffler J.A."/>
            <person name="Scheffler B.E."/>
            <person name="Wendel J.F."/>
        </authorList>
    </citation>
    <scope>NUCLEOTIDE SEQUENCE [LARGE SCALE GENOMIC DNA]</scope>
    <source>
        <strain evidence="7">6</strain>
        <tissue evidence="7">Leaf</tissue>
    </source>
</reference>
<dbReference type="GO" id="GO:0004497">
    <property type="term" value="F:monooxygenase activity"/>
    <property type="evidence" value="ECO:0007669"/>
    <property type="project" value="InterPro"/>
</dbReference>
<name>A0A7J9IMT7_9ROSI</name>
<keyword evidence="8" id="KW-1185">Reference proteome</keyword>
<sequence>IREKEQAEVRQAYDKTGDVSESDLQELAYLKLVIKETLRLHPPLPLLLPGESIQEKVWREVKLMDIRYQSRPNWFLMHGPLEEIPTTGMRPRGECVLASHTVWLFSRLPNGMENEDIDMTEAFGASVRRKSDMFTMDKLLPLSFTFLVFIFMVLKLWMRSKIKETPKNLPPSPWKLPIIGHFHLLIFALPHRCLTELAKSHGSVMQLQLGELSHIVVSSPEAAEEVMKTHDINFANRPFLLAAEIILYNSSDIAFAPYGGYWRQLRRVCTLELLSTKRVQSFRSIREVHVSSLIRSIYSNTGLEINLGEMLCNLSYNITLRIAFAGRCKQHEAFISFVKKFVESLAGFSIADLFPSIKLLHVISGMRAKLERFHHDLDSMLESIMEEHRASNANLENSDDETNDPLDVLLNLQDHGGLEFPLTTDNIKAVILDMLMAGTETSSTTVDWAMSEMMKNPKILEKAQAQLVIKETLRLHPPVPMLLQRENTERCEINGYEIPAKTKVIVNAWAIGRDSNYWNEAERRMCPGMSYGMAVVELSLAQLLYHFDWKLPNGMITKDLDMTDAFGVTVRRKRDLYLIPTPYYPVPSIQ</sequence>
<dbReference type="GO" id="GO:0020037">
    <property type="term" value="F:heme binding"/>
    <property type="evidence" value="ECO:0007669"/>
    <property type="project" value="InterPro"/>
</dbReference>
<evidence type="ECO:0000256" key="4">
    <source>
        <dbReference type="ARBA" id="ARBA00023002"/>
    </source>
</evidence>
<dbReference type="AlphaFoldDB" id="A0A7J9IMT7"/>
<protein>
    <recommendedName>
        <fullName evidence="9">Premnaspirodiene oxygenase-like</fullName>
    </recommendedName>
</protein>
<evidence type="ECO:0008006" key="9">
    <source>
        <dbReference type="Google" id="ProtNLM"/>
    </source>
</evidence>
<dbReference type="Gene3D" id="1.10.630.10">
    <property type="entry name" value="Cytochrome P450"/>
    <property type="match status" value="2"/>
</dbReference>
<keyword evidence="5" id="KW-0408">Iron</keyword>